<organism evidence="2 3">
    <name type="scientific">Brevibacillus laterosporus</name>
    <name type="common">Bacillus laterosporus</name>
    <dbReference type="NCBI Taxonomy" id="1465"/>
    <lineage>
        <taxon>Bacteria</taxon>
        <taxon>Bacillati</taxon>
        <taxon>Bacillota</taxon>
        <taxon>Bacilli</taxon>
        <taxon>Bacillales</taxon>
        <taxon>Paenibacillaceae</taxon>
        <taxon>Brevibacillus</taxon>
    </lineage>
</organism>
<evidence type="ECO:0000256" key="1">
    <source>
        <dbReference type="SAM" id="MobiDB-lite"/>
    </source>
</evidence>
<evidence type="ECO:0000313" key="2">
    <source>
        <dbReference type="EMBL" id="PPB03024.1"/>
    </source>
</evidence>
<feature type="compositionally biased region" description="Basic and acidic residues" evidence="1">
    <location>
        <begin position="21"/>
        <end position="30"/>
    </location>
</feature>
<sequence>MGKKHCKCKQRHHRHHHHHESRSVAHHWENSKSSSSSVWSNHERPKKCQHRHVTVILNPGETLVVHARHERKHKKHFS</sequence>
<feature type="compositionally biased region" description="Basic residues" evidence="1">
    <location>
        <begin position="1"/>
        <end position="20"/>
    </location>
</feature>
<dbReference type="EMBL" id="PRKQ01000011">
    <property type="protein sequence ID" value="PPB03024.1"/>
    <property type="molecule type" value="Genomic_DNA"/>
</dbReference>
<name>A0AAP8U5H1_BRELA</name>
<evidence type="ECO:0000313" key="3">
    <source>
        <dbReference type="Proteomes" id="UP000239759"/>
    </source>
</evidence>
<accession>A0AAP8U5H1</accession>
<dbReference type="Proteomes" id="UP000239759">
    <property type="component" value="Unassembled WGS sequence"/>
</dbReference>
<feature type="compositionally biased region" description="Low complexity" evidence="1">
    <location>
        <begin position="31"/>
        <end position="40"/>
    </location>
</feature>
<proteinExistence type="predicted"/>
<dbReference type="RefSeq" id="WP_104031840.1">
    <property type="nucleotide sequence ID" value="NZ_JARMDU010000048.1"/>
</dbReference>
<gene>
    <name evidence="2" type="ORF">C4A77_11235</name>
</gene>
<reference evidence="2 3" key="1">
    <citation type="submission" date="2018-02" db="EMBL/GenBank/DDBJ databases">
        <title>Comparative analysis of genomes of three Brevibacillus laterosporus strains producers of potent antimicrobials isolated from silage.</title>
        <authorList>
            <person name="Kojic M."/>
            <person name="Miljkovic M."/>
            <person name="Studholme D."/>
            <person name="Filipic B."/>
        </authorList>
    </citation>
    <scope>NUCLEOTIDE SEQUENCE [LARGE SCALE GENOMIC DNA]</scope>
    <source>
        <strain evidence="2 3">BGSP11</strain>
    </source>
</reference>
<protein>
    <submittedName>
        <fullName evidence="2">Uncharacterized protein</fullName>
    </submittedName>
</protein>
<feature type="region of interest" description="Disordered" evidence="1">
    <location>
        <begin position="1"/>
        <end position="48"/>
    </location>
</feature>
<dbReference type="AlphaFoldDB" id="A0AAP8U5H1"/>
<comment type="caution">
    <text evidence="2">The sequence shown here is derived from an EMBL/GenBank/DDBJ whole genome shotgun (WGS) entry which is preliminary data.</text>
</comment>